<dbReference type="Pfam" id="PF00155">
    <property type="entry name" value="Aminotran_1_2"/>
    <property type="match status" value="1"/>
</dbReference>
<dbReference type="GO" id="GO:0030170">
    <property type="term" value="F:pyridoxal phosphate binding"/>
    <property type="evidence" value="ECO:0007669"/>
    <property type="project" value="InterPro"/>
</dbReference>
<dbReference type="InterPro" id="IPR051446">
    <property type="entry name" value="HTH_trans_reg/aminotransferase"/>
</dbReference>
<dbReference type="Gene3D" id="3.90.1150.10">
    <property type="entry name" value="Aspartate Aminotransferase, domain 1"/>
    <property type="match status" value="1"/>
</dbReference>
<keyword evidence="3" id="KW-0805">Transcription regulation</keyword>
<dbReference type="InterPro" id="IPR015422">
    <property type="entry name" value="PyrdxlP-dep_Trfase_small"/>
</dbReference>
<dbReference type="CDD" id="cd07377">
    <property type="entry name" value="WHTH_GntR"/>
    <property type="match status" value="1"/>
</dbReference>
<dbReference type="InterPro" id="IPR036390">
    <property type="entry name" value="WH_DNA-bd_sf"/>
</dbReference>
<dbReference type="SUPFAM" id="SSF53383">
    <property type="entry name" value="PLP-dependent transferases"/>
    <property type="match status" value="1"/>
</dbReference>
<dbReference type="KEGG" id="dmm:dnm_098230"/>
<dbReference type="InterPro" id="IPR015424">
    <property type="entry name" value="PyrdxlP-dep_Trfase"/>
</dbReference>
<dbReference type="SUPFAM" id="SSF46785">
    <property type="entry name" value="Winged helix' DNA-binding domain"/>
    <property type="match status" value="1"/>
</dbReference>
<dbReference type="SMART" id="SM00345">
    <property type="entry name" value="HTH_GNTR"/>
    <property type="match status" value="1"/>
</dbReference>
<dbReference type="GO" id="GO:0003700">
    <property type="term" value="F:DNA-binding transcription factor activity"/>
    <property type="evidence" value="ECO:0007669"/>
    <property type="project" value="InterPro"/>
</dbReference>
<keyword evidence="7" id="KW-0032">Aminotransferase</keyword>
<protein>
    <submittedName>
        <fullName evidence="7">Aminotransferase, class I/III</fullName>
    </submittedName>
</protein>
<gene>
    <name evidence="7" type="ORF">dnm_098230</name>
</gene>
<evidence type="ECO:0000256" key="1">
    <source>
        <dbReference type="ARBA" id="ARBA00005384"/>
    </source>
</evidence>
<keyword evidence="2" id="KW-0663">Pyridoxal phosphate</keyword>
<dbReference type="CDD" id="cd00609">
    <property type="entry name" value="AAT_like"/>
    <property type="match status" value="1"/>
</dbReference>
<keyword evidence="7" id="KW-0808">Transferase</keyword>
<dbReference type="InterPro" id="IPR000524">
    <property type="entry name" value="Tscrpt_reg_HTH_GntR"/>
</dbReference>
<dbReference type="PANTHER" id="PTHR46577:SF2">
    <property type="entry name" value="TRANSCRIPTIONAL REGULATORY PROTEIN"/>
    <property type="match status" value="1"/>
</dbReference>
<comment type="similarity">
    <text evidence="1">In the C-terminal section; belongs to the class-I pyridoxal-phosphate-dependent aminotransferase family.</text>
</comment>
<keyword evidence="5" id="KW-0804">Transcription</keyword>
<organism evidence="7 8">
    <name type="scientific">Desulfonema magnum</name>
    <dbReference type="NCBI Taxonomy" id="45655"/>
    <lineage>
        <taxon>Bacteria</taxon>
        <taxon>Pseudomonadati</taxon>
        <taxon>Thermodesulfobacteriota</taxon>
        <taxon>Desulfobacteria</taxon>
        <taxon>Desulfobacterales</taxon>
        <taxon>Desulfococcaceae</taxon>
        <taxon>Desulfonema</taxon>
    </lineage>
</organism>
<dbReference type="GO" id="GO:0003677">
    <property type="term" value="F:DNA binding"/>
    <property type="evidence" value="ECO:0007669"/>
    <property type="project" value="UniProtKB-KW"/>
</dbReference>
<evidence type="ECO:0000313" key="8">
    <source>
        <dbReference type="Proteomes" id="UP000663722"/>
    </source>
</evidence>
<dbReference type="AlphaFoldDB" id="A0A975GU25"/>
<dbReference type="Proteomes" id="UP000663722">
    <property type="component" value="Chromosome"/>
</dbReference>
<evidence type="ECO:0000256" key="2">
    <source>
        <dbReference type="ARBA" id="ARBA00022898"/>
    </source>
</evidence>
<dbReference type="Gene3D" id="1.10.10.10">
    <property type="entry name" value="Winged helix-like DNA-binding domain superfamily/Winged helix DNA-binding domain"/>
    <property type="match status" value="1"/>
</dbReference>
<keyword evidence="8" id="KW-1185">Reference proteome</keyword>
<dbReference type="InterPro" id="IPR015421">
    <property type="entry name" value="PyrdxlP-dep_Trfase_major"/>
</dbReference>
<reference evidence="7" key="1">
    <citation type="journal article" date="2021" name="Microb. Physiol.">
        <title>Proteogenomic Insights into the Physiology of Marine, Sulfate-Reducing, Filamentous Desulfonema limicola and Desulfonema magnum.</title>
        <authorList>
            <person name="Schnaars V."/>
            <person name="Wohlbrand L."/>
            <person name="Scheve S."/>
            <person name="Hinrichs C."/>
            <person name="Reinhardt R."/>
            <person name="Rabus R."/>
        </authorList>
    </citation>
    <scope>NUCLEOTIDE SEQUENCE</scope>
    <source>
        <strain evidence="7">4be13</strain>
    </source>
</reference>
<dbReference type="GO" id="GO:0008483">
    <property type="term" value="F:transaminase activity"/>
    <property type="evidence" value="ECO:0007669"/>
    <property type="project" value="UniProtKB-KW"/>
</dbReference>
<accession>A0A975GU25</accession>
<feature type="domain" description="HTH gntR-type" evidence="6">
    <location>
        <begin position="12"/>
        <end position="80"/>
    </location>
</feature>
<dbReference type="InterPro" id="IPR036388">
    <property type="entry name" value="WH-like_DNA-bd_sf"/>
</dbReference>
<dbReference type="Pfam" id="PF00392">
    <property type="entry name" value="GntR"/>
    <property type="match status" value="1"/>
</dbReference>
<dbReference type="PANTHER" id="PTHR46577">
    <property type="entry name" value="HTH-TYPE TRANSCRIPTIONAL REGULATORY PROTEIN GABR"/>
    <property type="match status" value="1"/>
</dbReference>
<dbReference type="PROSITE" id="PS50949">
    <property type="entry name" value="HTH_GNTR"/>
    <property type="match status" value="1"/>
</dbReference>
<evidence type="ECO:0000256" key="4">
    <source>
        <dbReference type="ARBA" id="ARBA00023125"/>
    </source>
</evidence>
<keyword evidence="4" id="KW-0238">DNA-binding</keyword>
<evidence type="ECO:0000256" key="3">
    <source>
        <dbReference type="ARBA" id="ARBA00023015"/>
    </source>
</evidence>
<name>A0A975GU25_9BACT</name>
<evidence type="ECO:0000313" key="7">
    <source>
        <dbReference type="EMBL" id="QTA93719.1"/>
    </source>
</evidence>
<evidence type="ECO:0000256" key="5">
    <source>
        <dbReference type="ARBA" id="ARBA00023163"/>
    </source>
</evidence>
<dbReference type="InterPro" id="IPR004839">
    <property type="entry name" value="Aminotransferase_I/II_large"/>
</dbReference>
<proteinExistence type="inferred from homology"/>
<dbReference type="RefSeq" id="WP_207680539.1">
    <property type="nucleotide sequence ID" value="NZ_CP061800.1"/>
</dbReference>
<evidence type="ECO:0000259" key="6">
    <source>
        <dbReference type="PROSITE" id="PS50949"/>
    </source>
</evidence>
<dbReference type="EMBL" id="CP061800">
    <property type="protein sequence ID" value="QTA93719.1"/>
    <property type="molecule type" value="Genomic_DNA"/>
</dbReference>
<dbReference type="Gene3D" id="3.40.640.10">
    <property type="entry name" value="Type I PLP-dependent aspartate aminotransferase-like (Major domain)"/>
    <property type="match status" value="1"/>
</dbReference>
<sequence>MGTVSFLKEKPNFQYLRLANEIESKIMEGEYAAGDKLPSLRKLHKQLRLSISTVYQAYIELERRGIVEARTKSGFYVRPFLYNVLPSPKLEKQKNATPKRVSVNAVANAIVEAMSDSDILQLGGAVPSSELLPFKQLSRTLKSVSSQEMKSLMLTYEHPSGNPELRRQIAKRTLGLSEKITADEIITTNGCIEAISLCLRAVGKAGDTIAVESPTYHGFLQLIEDLGMYALGLPTDLTSGVDLNCLEKALDRNTVRACLFNPNFQNPLGFAMPDEKKQKLVALLNHKDIPVIEDDLCGDLHFGEKRPATLKSFDKKGLVLYCASFSKTLAPGLRVGWTMPGRYTDAVRRLKLNTCLASAKLNQAVIANFLKSGSHDRHLRRLRNALKNQMSNTALAIARYFPKGTKITSPKGGLLLWVQLDEAVDSLALYQEARKQRISILPGVICSSLGKYKNCIRLSCGHPWSEKLEKGIMTLGQIISESEKPPKT</sequence>